<comment type="caution">
    <text evidence="10">The sequence shown here is derived from an EMBL/GenBank/DDBJ whole genome shotgun (WGS) entry which is preliminary data.</text>
</comment>
<name>A0ABQ6A9L0_9PROT</name>
<keyword evidence="4 5" id="KW-0975">Bacterial flagellum</keyword>
<dbReference type="RefSeq" id="WP_284258267.1">
    <property type="nucleotide sequence ID" value="NZ_BSOS01000067.1"/>
</dbReference>
<dbReference type="InterPro" id="IPR037058">
    <property type="entry name" value="Falgellar_hook_FlgE_sf"/>
</dbReference>
<evidence type="ECO:0000259" key="9">
    <source>
        <dbReference type="Pfam" id="PF22692"/>
    </source>
</evidence>
<keyword evidence="10" id="KW-0966">Cell projection</keyword>
<dbReference type="Gene3D" id="2.60.98.20">
    <property type="entry name" value="Flagellar hook protein FlgE"/>
    <property type="match status" value="1"/>
</dbReference>
<protein>
    <recommendedName>
        <fullName evidence="3">Flagellar hook protein FlgE</fullName>
    </recommendedName>
</protein>
<accession>A0ABQ6A9L0</accession>
<keyword evidence="11" id="KW-1185">Reference proteome</keyword>
<dbReference type="Pfam" id="PF06429">
    <property type="entry name" value="Flg_bbr_C"/>
    <property type="match status" value="1"/>
</dbReference>
<dbReference type="Pfam" id="PF07559">
    <property type="entry name" value="FlgE_D2"/>
    <property type="match status" value="1"/>
</dbReference>
<feature type="domain" description="Flagellar hook protein FlgE D2" evidence="8">
    <location>
        <begin position="156"/>
        <end position="290"/>
    </location>
</feature>
<evidence type="ECO:0000259" key="7">
    <source>
        <dbReference type="Pfam" id="PF06429"/>
    </source>
</evidence>
<dbReference type="SUPFAM" id="SSF117143">
    <property type="entry name" value="Flagellar hook protein flgE"/>
    <property type="match status" value="1"/>
</dbReference>
<evidence type="ECO:0000256" key="5">
    <source>
        <dbReference type="RuleBase" id="RU362116"/>
    </source>
</evidence>
<dbReference type="InterPro" id="IPR010930">
    <property type="entry name" value="Flg_bb/hook_C_dom"/>
</dbReference>
<evidence type="ECO:0000259" key="8">
    <source>
        <dbReference type="Pfam" id="PF07559"/>
    </source>
</evidence>
<comment type="similarity">
    <text evidence="2 5">Belongs to the flagella basal body rod proteins family.</text>
</comment>
<evidence type="ECO:0000313" key="10">
    <source>
        <dbReference type="EMBL" id="GLR67531.1"/>
    </source>
</evidence>
<proteinExistence type="inferred from homology"/>
<dbReference type="Pfam" id="PF22692">
    <property type="entry name" value="LlgE_F_G_D1"/>
    <property type="match status" value="1"/>
</dbReference>
<evidence type="ECO:0000256" key="2">
    <source>
        <dbReference type="ARBA" id="ARBA00009677"/>
    </source>
</evidence>
<dbReference type="InterPro" id="IPR001444">
    <property type="entry name" value="Flag_bb_rod_N"/>
</dbReference>
<dbReference type="EMBL" id="BSOS01000067">
    <property type="protein sequence ID" value="GLR67531.1"/>
    <property type="molecule type" value="Genomic_DNA"/>
</dbReference>
<feature type="domain" description="Flagellar basal-body/hook protein C-terminal" evidence="7">
    <location>
        <begin position="365"/>
        <end position="408"/>
    </location>
</feature>
<evidence type="ECO:0000259" key="6">
    <source>
        <dbReference type="Pfam" id="PF00460"/>
    </source>
</evidence>
<dbReference type="PANTHER" id="PTHR30435:SF19">
    <property type="entry name" value="FLAGELLAR BASAL-BODY ROD PROTEIN FLGG"/>
    <property type="match status" value="1"/>
</dbReference>
<comment type="subcellular location">
    <subcellularLocation>
        <location evidence="1 5">Bacterial flagellum basal body</location>
    </subcellularLocation>
</comment>
<evidence type="ECO:0000256" key="1">
    <source>
        <dbReference type="ARBA" id="ARBA00004117"/>
    </source>
</evidence>
<reference evidence="11" key="1">
    <citation type="journal article" date="2019" name="Int. J. Syst. Evol. Microbiol.">
        <title>The Global Catalogue of Microorganisms (GCM) 10K type strain sequencing project: providing services to taxonomists for standard genome sequencing and annotation.</title>
        <authorList>
            <consortium name="The Broad Institute Genomics Platform"/>
            <consortium name="The Broad Institute Genome Sequencing Center for Infectious Disease"/>
            <person name="Wu L."/>
            <person name="Ma J."/>
        </authorList>
    </citation>
    <scope>NUCLEOTIDE SEQUENCE [LARGE SCALE GENOMIC DNA]</scope>
    <source>
        <strain evidence="11">NBRC 112502</strain>
    </source>
</reference>
<dbReference type="Proteomes" id="UP001156641">
    <property type="component" value="Unassembled WGS sequence"/>
</dbReference>
<gene>
    <name evidence="10" type="primary">flgE</name>
    <name evidence="10" type="ORF">GCM10010909_22120</name>
</gene>
<feature type="domain" description="Flagellar hook protein FlgE/F/G-like D1" evidence="9">
    <location>
        <begin position="79"/>
        <end position="140"/>
    </location>
</feature>
<dbReference type="NCBIfam" id="TIGR03506">
    <property type="entry name" value="FlgEFG_subfam"/>
    <property type="match status" value="1"/>
</dbReference>
<evidence type="ECO:0000256" key="4">
    <source>
        <dbReference type="ARBA" id="ARBA00023143"/>
    </source>
</evidence>
<dbReference type="InterPro" id="IPR037925">
    <property type="entry name" value="FlgE/F/G-like"/>
</dbReference>
<dbReference type="InterPro" id="IPR011491">
    <property type="entry name" value="FlgE_D2"/>
</dbReference>
<dbReference type="InterPro" id="IPR053967">
    <property type="entry name" value="LlgE_F_G-like_D1"/>
</dbReference>
<organism evidence="10 11">
    <name type="scientific">Acidocella aquatica</name>
    <dbReference type="NCBI Taxonomy" id="1922313"/>
    <lineage>
        <taxon>Bacteria</taxon>
        <taxon>Pseudomonadati</taxon>
        <taxon>Pseudomonadota</taxon>
        <taxon>Alphaproteobacteria</taxon>
        <taxon>Acetobacterales</taxon>
        <taxon>Acidocellaceae</taxon>
        <taxon>Acidocella</taxon>
    </lineage>
</organism>
<keyword evidence="10" id="KW-0969">Cilium</keyword>
<evidence type="ECO:0000313" key="11">
    <source>
        <dbReference type="Proteomes" id="UP001156641"/>
    </source>
</evidence>
<feature type="domain" description="Flagellar basal body rod protein N-terminal" evidence="6">
    <location>
        <begin position="3"/>
        <end position="33"/>
    </location>
</feature>
<dbReference type="Pfam" id="PF00460">
    <property type="entry name" value="Flg_bb_rod"/>
    <property type="match status" value="1"/>
</dbReference>
<dbReference type="InterPro" id="IPR020013">
    <property type="entry name" value="Flagellar_FlgE/F/G"/>
</dbReference>
<keyword evidence="10" id="KW-0282">Flagellum</keyword>
<evidence type="ECO:0000256" key="3">
    <source>
        <dbReference type="ARBA" id="ARBA00019015"/>
    </source>
</evidence>
<sequence length="408" mass="40589">MTMQTALSGLTGAQTGLNTVSNDLANASTTAFKSQTALFQDIYPAGAGKVPGIGAALEGISSDLTQGALTATGNPLNAAIQGNGYFVVQTNGAQQYTRDGAFQLNSAGQLVTASGSNVLGYTQTASGSLGSTLGPITINTGSMGANPTSNLGLTLNLNSGDPVVPAGTAFSTSNSASYDQSTSVVSYDSLGNANRVGLYFVQNPAASAGAVPNWTVYAQPQLANGTNAGTPQTLTTLNFTSAGALSSGSPATLNVNWGNGAANSSIAFNLTGTTLAAQSFSVAGITNNGYAPGSYSGSTLATNGAVQSTYTNGQTVSSGSLALANFINQEGLTPVTGNLFSASTSSGQAVVGTPGTGLAGTLSGGNLEASNASTSSLLVSLIQYQQAYQANTSVIQTEQQDSQRLVQI</sequence>
<dbReference type="PANTHER" id="PTHR30435">
    <property type="entry name" value="FLAGELLAR PROTEIN"/>
    <property type="match status" value="1"/>
</dbReference>